<evidence type="ECO:0000256" key="2">
    <source>
        <dbReference type="ARBA" id="ARBA00022490"/>
    </source>
</evidence>
<dbReference type="PRINTS" id="PR00111">
    <property type="entry name" value="ABHYDROLASE"/>
</dbReference>
<dbReference type="UniPathway" id="UPA00078"/>
<comment type="similarity">
    <text evidence="5">Belongs to the AB hydrolase superfamily. Carboxylesterase BioH family.</text>
</comment>
<dbReference type="OrthoDB" id="9780744at2"/>
<comment type="catalytic activity">
    <reaction evidence="5">
        <text>6-carboxyhexanoyl-[ACP] methyl ester + H2O = 6-carboxyhexanoyl-[ACP] + methanol + H(+)</text>
        <dbReference type="Rhea" id="RHEA:42700"/>
        <dbReference type="Rhea" id="RHEA-COMP:9955"/>
        <dbReference type="Rhea" id="RHEA-COMP:10186"/>
        <dbReference type="ChEBI" id="CHEBI:15377"/>
        <dbReference type="ChEBI" id="CHEBI:15378"/>
        <dbReference type="ChEBI" id="CHEBI:17790"/>
        <dbReference type="ChEBI" id="CHEBI:78846"/>
        <dbReference type="ChEBI" id="CHEBI:82735"/>
        <dbReference type="EC" id="3.1.1.85"/>
    </reaction>
</comment>
<evidence type="ECO:0000256" key="5">
    <source>
        <dbReference type="HAMAP-Rule" id="MF_01260"/>
    </source>
</evidence>
<feature type="binding site" evidence="5">
    <location>
        <begin position="78"/>
        <end position="79"/>
    </location>
    <ligand>
        <name>substrate</name>
    </ligand>
</feature>
<feature type="active site" evidence="5">
    <location>
        <position position="232"/>
    </location>
</feature>
<dbReference type="EMBL" id="SMAO01000001">
    <property type="protein sequence ID" value="TCT23823.1"/>
    <property type="molecule type" value="Genomic_DNA"/>
</dbReference>
<organism evidence="7 8">
    <name type="scientific">Thiobaca trueperi</name>
    <dbReference type="NCBI Taxonomy" id="127458"/>
    <lineage>
        <taxon>Bacteria</taxon>
        <taxon>Pseudomonadati</taxon>
        <taxon>Pseudomonadota</taxon>
        <taxon>Gammaproteobacteria</taxon>
        <taxon>Chromatiales</taxon>
        <taxon>Chromatiaceae</taxon>
        <taxon>Thiobaca</taxon>
    </lineage>
</organism>
<feature type="active site" evidence="5">
    <location>
        <position position="204"/>
    </location>
</feature>
<reference evidence="7 8" key="1">
    <citation type="submission" date="2019-03" db="EMBL/GenBank/DDBJ databases">
        <title>Genomic Encyclopedia of Type Strains, Phase IV (KMG-IV): sequencing the most valuable type-strain genomes for metagenomic binning, comparative biology and taxonomic classification.</title>
        <authorList>
            <person name="Goeker M."/>
        </authorList>
    </citation>
    <scope>NUCLEOTIDE SEQUENCE [LARGE SCALE GENOMIC DNA]</scope>
    <source>
        <strain evidence="7 8">DSM 13587</strain>
    </source>
</reference>
<dbReference type="InterPro" id="IPR029058">
    <property type="entry name" value="AB_hydrolase_fold"/>
</dbReference>
<dbReference type="PANTHER" id="PTHR43194">
    <property type="entry name" value="HYDROLASE ALPHA/BETA FOLD FAMILY"/>
    <property type="match status" value="1"/>
</dbReference>
<comment type="caution">
    <text evidence="7">The sequence shown here is derived from an EMBL/GenBank/DDBJ whole genome shotgun (WGS) entry which is preliminary data.</text>
</comment>
<dbReference type="PANTHER" id="PTHR43194:SF5">
    <property type="entry name" value="PIMELOYL-[ACYL-CARRIER PROTEIN] METHYL ESTER ESTERASE"/>
    <property type="match status" value="1"/>
</dbReference>
<feature type="binding site" evidence="5">
    <location>
        <position position="18"/>
    </location>
    <ligand>
        <name>substrate</name>
    </ligand>
</feature>
<accession>A0A4R3N9M0</accession>
<dbReference type="GO" id="GO:0005737">
    <property type="term" value="C:cytoplasm"/>
    <property type="evidence" value="ECO:0007669"/>
    <property type="project" value="UniProtKB-SubCell"/>
</dbReference>
<dbReference type="RefSeq" id="WP_132974923.1">
    <property type="nucleotide sequence ID" value="NZ_SMAO01000001.1"/>
</dbReference>
<dbReference type="GO" id="GO:0009102">
    <property type="term" value="P:biotin biosynthetic process"/>
    <property type="evidence" value="ECO:0007669"/>
    <property type="project" value="UniProtKB-UniRule"/>
</dbReference>
<evidence type="ECO:0000259" key="6">
    <source>
        <dbReference type="Pfam" id="PF00561"/>
    </source>
</evidence>
<comment type="function">
    <text evidence="5">The physiological role of BioH is to remove the methyl group introduced by BioC when the pimeloyl moiety is complete. It allows to synthesize pimeloyl-ACP via the fatty acid synthetic pathway through the hydrolysis of the ester bonds of pimeloyl-ACP esters.</text>
</comment>
<dbReference type="InterPro" id="IPR010076">
    <property type="entry name" value="BioH"/>
</dbReference>
<keyword evidence="4 5" id="KW-0378">Hydrolase</keyword>
<dbReference type="GO" id="GO:0090499">
    <property type="term" value="F:pimelyl-[acyl-carrier protein] methyl ester esterase activity"/>
    <property type="evidence" value="ECO:0007669"/>
    <property type="project" value="UniProtKB-EC"/>
</dbReference>
<keyword evidence="8" id="KW-1185">Reference proteome</keyword>
<feature type="binding site" evidence="5">
    <location>
        <begin position="140"/>
        <end position="144"/>
    </location>
    <ligand>
        <name>substrate</name>
    </ligand>
</feature>
<comment type="pathway">
    <text evidence="5">Cofactor biosynthesis; biotin biosynthesis.</text>
</comment>
<dbReference type="InterPro" id="IPR050228">
    <property type="entry name" value="Carboxylesterase_BioH"/>
</dbReference>
<feature type="binding site" evidence="5">
    <location>
        <position position="232"/>
    </location>
    <ligand>
        <name>substrate</name>
    </ligand>
</feature>
<name>A0A4R3N9M0_9GAMM</name>
<dbReference type="Pfam" id="PF00561">
    <property type="entry name" value="Abhydrolase_1"/>
    <property type="match status" value="1"/>
</dbReference>
<dbReference type="AlphaFoldDB" id="A0A4R3N9M0"/>
<evidence type="ECO:0000313" key="8">
    <source>
        <dbReference type="Proteomes" id="UP000295717"/>
    </source>
</evidence>
<dbReference type="EC" id="3.1.1.85" evidence="5"/>
<dbReference type="NCBIfam" id="TIGR01738">
    <property type="entry name" value="bioH"/>
    <property type="match status" value="1"/>
</dbReference>
<feature type="active site" description="Nucleophile" evidence="5">
    <location>
        <position position="78"/>
    </location>
</feature>
<dbReference type="InterPro" id="IPR000073">
    <property type="entry name" value="AB_hydrolase_1"/>
</dbReference>
<evidence type="ECO:0000256" key="1">
    <source>
        <dbReference type="ARBA" id="ARBA00022487"/>
    </source>
</evidence>
<comment type="subcellular location">
    <subcellularLocation>
        <location evidence="5">Cytoplasm</location>
    </subcellularLocation>
</comment>
<protein>
    <recommendedName>
        <fullName evidence="5">Pimeloyl-[acyl-carrier protein] methyl ester esterase</fullName>
        <ecNumber evidence="5">3.1.1.85</ecNumber>
    </recommendedName>
    <alternativeName>
        <fullName evidence="5">Biotin synthesis protein BioH</fullName>
    </alternativeName>
    <alternativeName>
        <fullName evidence="5">Carboxylesterase BioH</fullName>
    </alternativeName>
</protein>
<evidence type="ECO:0000256" key="3">
    <source>
        <dbReference type="ARBA" id="ARBA00022756"/>
    </source>
</evidence>
<evidence type="ECO:0000256" key="4">
    <source>
        <dbReference type="ARBA" id="ARBA00022801"/>
    </source>
</evidence>
<keyword evidence="2 5" id="KW-0963">Cytoplasm</keyword>
<dbReference type="SUPFAM" id="SSF53474">
    <property type="entry name" value="alpha/beta-Hydrolases"/>
    <property type="match status" value="1"/>
</dbReference>
<dbReference type="Gene3D" id="3.40.50.1820">
    <property type="entry name" value="alpha/beta hydrolase"/>
    <property type="match status" value="1"/>
</dbReference>
<proteinExistence type="inferred from homology"/>
<keyword evidence="3 5" id="KW-0093">Biotin biosynthesis</keyword>
<feature type="domain" description="AB hydrolase-1" evidence="6">
    <location>
        <begin position="12"/>
        <end position="239"/>
    </location>
</feature>
<evidence type="ECO:0000313" key="7">
    <source>
        <dbReference type="EMBL" id="TCT23823.1"/>
    </source>
</evidence>
<dbReference type="Proteomes" id="UP000295717">
    <property type="component" value="Unassembled WGS sequence"/>
</dbReference>
<keyword evidence="1 5" id="KW-0719">Serine esterase</keyword>
<dbReference type="HAMAP" id="MF_01260">
    <property type="entry name" value="Carboxylester"/>
    <property type="match status" value="1"/>
</dbReference>
<comment type="subunit">
    <text evidence="5">Monomer.</text>
</comment>
<sequence>MQKNALSLDQDVVMLHGWGMNAAVWDGCSACWQGLDQHRIELPGHGASPFQPRLDSLWSWADACLEAAPEQAIWLGWSLGGLVALAAALRAPKRVTGLILLTATPRFVQAVDWTPAMPETTLDQFHADLAQDPVATLARFLALQVRGSESARDTLRTLRQELDSRPPPQPDALSLGLDLLRDEDLRGRLPDIRCPALWIFGSHDALVPPRVAERVECLMPGAQTRVIAGAAHAPHLSHPTATAAAIRDFLDGQAACA</sequence>
<gene>
    <name evidence="5" type="primary">bioH</name>
    <name evidence="7" type="ORF">EDC35_101136</name>
</gene>